<dbReference type="SUPFAM" id="SSF48371">
    <property type="entry name" value="ARM repeat"/>
    <property type="match status" value="1"/>
</dbReference>
<feature type="non-terminal residue" evidence="1">
    <location>
        <position position="183"/>
    </location>
</feature>
<comment type="caution">
    <text evidence="1">The sequence shown here is derived from an EMBL/GenBank/DDBJ whole genome shotgun (WGS) entry which is preliminary data.</text>
</comment>
<evidence type="ECO:0008006" key="2">
    <source>
        <dbReference type="Google" id="ProtNLM"/>
    </source>
</evidence>
<dbReference type="EMBL" id="BART01012996">
    <property type="protein sequence ID" value="GAG87890.1"/>
    <property type="molecule type" value="Genomic_DNA"/>
</dbReference>
<dbReference type="AlphaFoldDB" id="X1AYN5"/>
<accession>X1AYN5</accession>
<protein>
    <recommendedName>
        <fullName evidence="2">HEAT repeat domain-containing protein</fullName>
    </recommendedName>
</protein>
<organism evidence="1">
    <name type="scientific">marine sediment metagenome</name>
    <dbReference type="NCBI Taxonomy" id="412755"/>
    <lineage>
        <taxon>unclassified sequences</taxon>
        <taxon>metagenomes</taxon>
        <taxon>ecological metagenomes</taxon>
    </lineage>
</organism>
<dbReference type="Gene3D" id="1.25.10.10">
    <property type="entry name" value="Leucine-rich Repeat Variant"/>
    <property type="match status" value="1"/>
</dbReference>
<dbReference type="InterPro" id="IPR011989">
    <property type="entry name" value="ARM-like"/>
</dbReference>
<gene>
    <name evidence="1" type="ORF">S01H4_26831</name>
</gene>
<proteinExistence type="predicted"/>
<reference evidence="1" key="1">
    <citation type="journal article" date="2014" name="Front. Microbiol.">
        <title>High frequency of phylogenetically diverse reductive dehalogenase-homologous genes in deep subseafloor sedimentary metagenomes.</title>
        <authorList>
            <person name="Kawai M."/>
            <person name="Futagami T."/>
            <person name="Toyoda A."/>
            <person name="Takaki Y."/>
            <person name="Nishi S."/>
            <person name="Hori S."/>
            <person name="Arai W."/>
            <person name="Tsubouchi T."/>
            <person name="Morono Y."/>
            <person name="Uchiyama I."/>
            <person name="Ito T."/>
            <person name="Fujiyama A."/>
            <person name="Inagaki F."/>
            <person name="Takami H."/>
        </authorList>
    </citation>
    <scope>NUCLEOTIDE SEQUENCE</scope>
    <source>
        <strain evidence="1">Expedition CK06-06</strain>
    </source>
</reference>
<dbReference type="Pfam" id="PF13646">
    <property type="entry name" value="HEAT_2"/>
    <property type="match status" value="1"/>
</dbReference>
<name>X1AYN5_9ZZZZ</name>
<evidence type="ECO:0000313" key="1">
    <source>
        <dbReference type="EMBL" id="GAG87890.1"/>
    </source>
</evidence>
<sequence>MFGVVETLITALGKNSLIWHMKQKLLAEIRNMADSPDWGVREDAAAEIKKINDKFFLEYFSIWKKWVKDSNPNIRRAVEVGLLRIKKGFVPYALDLLEVLAYDSNLYVRKSCGPFALSHVCYKDSRSAFERLRKWMKIKDRNVRWNVAMSLGVWFGQTHPEESLKLLKILAKDKERFIWRAAA</sequence>
<dbReference type="InterPro" id="IPR016024">
    <property type="entry name" value="ARM-type_fold"/>
</dbReference>